<evidence type="ECO:0000256" key="1">
    <source>
        <dbReference type="SAM" id="MobiDB-lite"/>
    </source>
</evidence>
<feature type="compositionally biased region" description="Polar residues" evidence="1">
    <location>
        <begin position="285"/>
        <end position="295"/>
    </location>
</feature>
<feature type="region of interest" description="Disordered" evidence="1">
    <location>
        <begin position="411"/>
        <end position="448"/>
    </location>
</feature>
<name>A0A0D2X4N2_CAPO3</name>
<accession>A0A0D2X4N2</accession>
<dbReference type="OrthoDB" id="122464at2759"/>
<feature type="region of interest" description="Disordered" evidence="1">
    <location>
        <begin position="273"/>
        <end position="320"/>
    </location>
</feature>
<feature type="region of interest" description="Disordered" evidence="1">
    <location>
        <begin position="340"/>
        <end position="364"/>
    </location>
</feature>
<proteinExistence type="predicted"/>
<dbReference type="PANTHER" id="PTHR15967">
    <property type="entry name" value="E2F-ASSOCIATED PHOSPHOPROTEIN"/>
    <property type="match status" value="1"/>
</dbReference>
<dbReference type="PhylomeDB" id="A0A0D2X4N2"/>
<feature type="compositionally biased region" description="Low complexity" evidence="1">
    <location>
        <begin position="418"/>
        <end position="428"/>
    </location>
</feature>
<reference evidence="3" key="1">
    <citation type="submission" date="2011-02" db="EMBL/GenBank/DDBJ databases">
        <title>The Genome Sequence of Capsaspora owczarzaki ATCC 30864.</title>
        <authorList>
            <person name="Russ C."/>
            <person name="Cuomo C."/>
            <person name="Burger G."/>
            <person name="Gray M.W."/>
            <person name="Holland P.W.H."/>
            <person name="King N."/>
            <person name="Lang F.B.F."/>
            <person name="Roger A.J."/>
            <person name="Ruiz-Trillo I."/>
            <person name="Young S.K."/>
            <person name="Zeng Q."/>
            <person name="Gargeya S."/>
            <person name="Alvarado L."/>
            <person name="Berlin A."/>
            <person name="Chapman S.B."/>
            <person name="Chen Z."/>
            <person name="Freedman E."/>
            <person name="Gellesch M."/>
            <person name="Goldberg J."/>
            <person name="Griggs A."/>
            <person name="Gujja S."/>
            <person name="Heilman E."/>
            <person name="Heiman D."/>
            <person name="Howarth C."/>
            <person name="Mehta T."/>
            <person name="Neiman D."/>
            <person name="Pearson M."/>
            <person name="Roberts A."/>
            <person name="Saif S."/>
            <person name="Shea T."/>
            <person name="Shenoy N."/>
            <person name="Sisk P."/>
            <person name="Stolte C."/>
            <person name="Sykes S."/>
            <person name="White J."/>
            <person name="Yandava C."/>
            <person name="Haas B."/>
            <person name="Nusbaum C."/>
            <person name="Birren B."/>
        </authorList>
    </citation>
    <scope>NUCLEOTIDE SEQUENCE</scope>
    <source>
        <strain evidence="3">ATCC 30864</strain>
    </source>
</reference>
<dbReference type="InParanoid" id="A0A0D2X4N2"/>
<dbReference type="GO" id="GO:0005634">
    <property type="term" value="C:nucleus"/>
    <property type="evidence" value="ECO:0007669"/>
    <property type="project" value="TreeGrafter"/>
</dbReference>
<dbReference type="STRING" id="595528.A0A0D2X4N2"/>
<feature type="compositionally biased region" description="Acidic residues" evidence="1">
    <location>
        <begin position="32"/>
        <end position="42"/>
    </location>
</feature>
<dbReference type="Proteomes" id="UP000008743">
    <property type="component" value="Unassembled WGS sequence"/>
</dbReference>
<protein>
    <submittedName>
        <fullName evidence="2">Eapp protein</fullName>
    </submittedName>
</protein>
<gene>
    <name evidence="2" type="ORF">CAOG_006692</name>
</gene>
<dbReference type="EMBL" id="KE346371">
    <property type="protein sequence ID" value="KJE96354.1"/>
    <property type="molecule type" value="Genomic_DNA"/>
</dbReference>
<feature type="compositionally biased region" description="Polar residues" evidence="1">
    <location>
        <begin position="340"/>
        <end position="360"/>
    </location>
</feature>
<dbReference type="PANTHER" id="PTHR15967:SF0">
    <property type="entry name" value="E2F-ASSOCIATED PHOSPHOPROTEIN"/>
    <property type="match status" value="1"/>
</dbReference>
<organism evidence="2 3">
    <name type="scientific">Capsaspora owczarzaki (strain ATCC 30864)</name>
    <dbReference type="NCBI Taxonomy" id="595528"/>
    <lineage>
        <taxon>Eukaryota</taxon>
        <taxon>Filasterea</taxon>
        <taxon>Capsaspora</taxon>
    </lineage>
</organism>
<feature type="compositionally biased region" description="Acidic residues" evidence="1">
    <location>
        <begin position="79"/>
        <end position="92"/>
    </location>
</feature>
<dbReference type="Pfam" id="PF10238">
    <property type="entry name" value="Eapp_C"/>
    <property type="match status" value="1"/>
</dbReference>
<dbReference type="eggNOG" id="KOG3395">
    <property type="taxonomic scope" value="Eukaryota"/>
</dbReference>
<sequence>MQPQSAPMRVGAGMGPVRPPLFGLAYDQAHADDDDVDDDDDERSASGFRGYDDDDGDDDDDDDEQLGLRVDGGMAGRDLDEDDGGDDLEDEAAGGRSTDPRRRELLEFETDMLRDMIMAFKVDEKRERAREKQAQADAALAEAKRRRHEAWLETHPTPGSAPEKASGAFEVPLQATAQAGGSSRQDSTTRTVRTAPFVLNSHQAFNAMPTPWSDRAKVADVAGNGQSGQSASRMDVNAGESISEADLLEEVVRNHAQATKEQQQKFYDDSYFDSDEEELEVDPHASTNNSNNNKPQSRRRRVAQPTNEDLMYDPVVDDEDDRWMQQQRQFYRNGIDPFKTSTEAKASEPPNSANSQQAAQPSKARIESDAILSCPFCWTTVCIDCQQHTQYNNQFRAVFALNCTIARAEQLQPGAQPSSSSSSKSSNRNTRKNRKLSRGQNDAAADTGPLHPVRCTECNTELGVIDGDEVYHFFNVLASAS</sequence>
<feature type="region of interest" description="Disordered" evidence="1">
    <location>
        <begin position="1"/>
        <end position="104"/>
    </location>
</feature>
<evidence type="ECO:0000313" key="3">
    <source>
        <dbReference type="Proteomes" id="UP000008743"/>
    </source>
</evidence>
<dbReference type="InterPro" id="IPR019370">
    <property type="entry name" value="E2F-assoc_phosphoprotein"/>
</dbReference>
<feature type="compositionally biased region" description="Acidic residues" evidence="1">
    <location>
        <begin position="52"/>
        <end position="65"/>
    </location>
</feature>
<keyword evidence="3" id="KW-1185">Reference proteome</keyword>
<evidence type="ECO:0000313" key="2">
    <source>
        <dbReference type="EMBL" id="KJE96354.1"/>
    </source>
</evidence>
<dbReference type="RefSeq" id="XP_004344313.2">
    <property type="nucleotide sequence ID" value="XM_004344263.2"/>
</dbReference>
<dbReference type="AlphaFoldDB" id="A0A0D2X4N2"/>